<evidence type="ECO:0000256" key="1">
    <source>
        <dbReference type="SAM" id="Coils"/>
    </source>
</evidence>
<evidence type="ECO:0000313" key="2">
    <source>
        <dbReference type="EMBL" id="KAG9072944.1"/>
    </source>
</evidence>
<accession>A0A9P7Y6Z5</accession>
<evidence type="ECO:0000313" key="3">
    <source>
        <dbReference type="Proteomes" id="UP000707451"/>
    </source>
</evidence>
<keyword evidence="3" id="KW-1185">Reference proteome</keyword>
<dbReference type="Proteomes" id="UP000707451">
    <property type="component" value="Unassembled WGS sequence"/>
</dbReference>
<protein>
    <submittedName>
        <fullName evidence="2">Uncharacterized protein</fullName>
    </submittedName>
</protein>
<organism evidence="2 3">
    <name type="scientific">Linnemannia hyalina</name>
    <dbReference type="NCBI Taxonomy" id="64524"/>
    <lineage>
        <taxon>Eukaryota</taxon>
        <taxon>Fungi</taxon>
        <taxon>Fungi incertae sedis</taxon>
        <taxon>Mucoromycota</taxon>
        <taxon>Mortierellomycotina</taxon>
        <taxon>Mortierellomycetes</taxon>
        <taxon>Mortierellales</taxon>
        <taxon>Mortierellaceae</taxon>
        <taxon>Linnemannia</taxon>
    </lineage>
</organism>
<name>A0A9P7Y6Z5_9FUNG</name>
<keyword evidence="1" id="KW-0175">Coiled coil</keyword>
<comment type="caution">
    <text evidence="2">The sequence shown here is derived from an EMBL/GenBank/DDBJ whole genome shotgun (WGS) entry which is preliminary data.</text>
</comment>
<dbReference type="EMBL" id="JAHRHY010000001">
    <property type="protein sequence ID" value="KAG9072944.1"/>
    <property type="molecule type" value="Genomic_DNA"/>
</dbReference>
<proteinExistence type="predicted"/>
<gene>
    <name evidence="2" type="ORF">KI688_000725</name>
</gene>
<reference evidence="2" key="1">
    <citation type="submission" date="2021-06" db="EMBL/GenBank/DDBJ databases">
        <title>Genome Sequence of Mortierella hyaline Strain SCG-10, a Cold-Adapted, Nitrate-Reducing Fungus Isolated from Soil in Minnesota, USA.</title>
        <authorList>
            <person name="Aldossari N."/>
        </authorList>
    </citation>
    <scope>NUCLEOTIDE SEQUENCE</scope>
    <source>
        <strain evidence="2">SCG-10</strain>
    </source>
</reference>
<sequence length="208" mass="24722">MTPHQRFRQGDTVVSIAIRIDMTTGESYSRITDIQKFFLNASLFNANGVFLNYLEDENEQVVTHYPNHTIDIVATDPLQQQLERSADQQSVYHQQQMHQLINMVAQQNEMVRQQNVMLQEQAASKEREERMLQEQAESKIREEQMLEMQQEVIDRLIVNQQRVDAILVQNYELHEYPIPRLFVVLSDSFNDWDPRTVLMERFRLFFLC</sequence>
<feature type="coiled-coil region" evidence="1">
    <location>
        <begin position="108"/>
        <end position="142"/>
    </location>
</feature>
<dbReference type="OrthoDB" id="2415518at2759"/>
<dbReference type="AlphaFoldDB" id="A0A9P7Y6Z5"/>